<dbReference type="InterPro" id="IPR001387">
    <property type="entry name" value="Cro/C1-type_HTH"/>
</dbReference>
<name>A0ABW4BLP2_9LACO</name>
<gene>
    <name evidence="2" type="ORF">ACFQ4R_05830</name>
</gene>
<evidence type="ECO:0000259" key="1">
    <source>
        <dbReference type="PROSITE" id="PS50943"/>
    </source>
</evidence>
<keyword evidence="3" id="KW-1185">Reference proteome</keyword>
<dbReference type="SUPFAM" id="SSF47413">
    <property type="entry name" value="lambda repressor-like DNA-binding domains"/>
    <property type="match status" value="1"/>
</dbReference>
<organism evidence="2 3">
    <name type="scientific">Lapidilactobacillus gannanensis</name>
    <dbReference type="NCBI Taxonomy" id="2486002"/>
    <lineage>
        <taxon>Bacteria</taxon>
        <taxon>Bacillati</taxon>
        <taxon>Bacillota</taxon>
        <taxon>Bacilli</taxon>
        <taxon>Lactobacillales</taxon>
        <taxon>Lactobacillaceae</taxon>
        <taxon>Lapidilactobacillus</taxon>
    </lineage>
</organism>
<feature type="domain" description="HTH cro/C1-type" evidence="1">
    <location>
        <begin position="7"/>
        <end position="60"/>
    </location>
</feature>
<evidence type="ECO:0000313" key="2">
    <source>
        <dbReference type="EMBL" id="MFD1411119.1"/>
    </source>
</evidence>
<proteinExistence type="predicted"/>
<dbReference type="InterPro" id="IPR010982">
    <property type="entry name" value="Lambda_DNA-bd_dom_sf"/>
</dbReference>
<dbReference type="Proteomes" id="UP001597191">
    <property type="component" value="Unassembled WGS sequence"/>
</dbReference>
<evidence type="ECO:0000313" key="3">
    <source>
        <dbReference type="Proteomes" id="UP001597191"/>
    </source>
</evidence>
<reference evidence="3" key="1">
    <citation type="journal article" date="2019" name="Int. J. Syst. Evol. Microbiol.">
        <title>The Global Catalogue of Microorganisms (GCM) 10K type strain sequencing project: providing services to taxonomists for standard genome sequencing and annotation.</title>
        <authorList>
            <consortium name="The Broad Institute Genomics Platform"/>
            <consortium name="The Broad Institute Genome Sequencing Center for Infectious Disease"/>
            <person name="Wu L."/>
            <person name="Ma J."/>
        </authorList>
    </citation>
    <scope>NUCLEOTIDE SEQUENCE [LARGE SCALE GENOMIC DNA]</scope>
    <source>
        <strain evidence="3">CCM 8937</strain>
    </source>
</reference>
<dbReference type="PROSITE" id="PS50943">
    <property type="entry name" value="HTH_CROC1"/>
    <property type="match status" value="1"/>
</dbReference>
<dbReference type="Pfam" id="PF01381">
    <property type="entry name" value="HTH_3"/>
    <property type="match status" value="1"/>
</dbReference>
<dbReference type="EMBL" id="JBHTOH010000035">
    <property type="protein sequence ID" value="MFD1411119.1"/>
    <property type="molecule type" value="Genomic_DNA"/>
</dbReference>
<dbReference type="CDD" id="cd00093">
    <property type="entry name" value="HTH_XRE"/>
    <property type="match status" value="1"/>
</dbReference>
<sequence>MTLVDRIKKVAKEKYGWSLQTVSEKSGLGINTIYTWKTKVPTTEKLQKVADALDVSIDYLLGNTEDPNPKDTKYVDLSGTNIFTYQGLPIPEDDWDIIKQLLDRAVNRGKNDDSGDK</sequence>
<dbReference type="RefSeq" id="WP_125650438.1">
    <property type="nucleotide sequence ID" value="NZ_JBHTOH010000035.1"/>
</dbReference>
<comment type="caution">
    <text evidence="2">The sequence shown here is derived from an EMBL/GenBank/DDBJ whole genome shotgun (WGS) entry which is preliminary data.</text>
</comment>
<protein>
    <submittedName>
        <fullName evidence="2">Helix-turn-helix domain-containing protein</fullName>
    </submittedName>
</protein>
<dbReference type="SMART" id="SM00530">
    <property type="entry name" value="HTH_XRE"/>
    <property type="match status" value="1"/>
</dbReference>
<accession>A0ABW4BLP2</accession>
<dbReference type="Gene3D" id="1.10.260.40">
    <property type="entry name" value="lambda repressor-like DNA-binding domains"/>
    <property type="match status" value="1"/>
</dbReference>